<dbReference type="Proteomes" id="UP001297092">
    <property type="component" value="Unassembled WGS sequence"/>
</dbReference>
<name>A0ABS5S0P5_9FLAO</name>
<evidence type="ECO:0000313" key="1">
    <source>
        <dbReference type="EMBL" id="MBT0606784.1"/>
    </source>
</evidence>
<proteinExistence type="predicted"/>
<reference evidence="1 2" key="1">
    <citation type="submission" date="2021-05" db="EMBL/GenBank/DDBJ databases">
        <title>Aequorivita echinoideorum JCM 30378 genome.</title>
        <authorList>
            <person name="Zhang H."/>
            <person name="Li C."/>
        </authorList>
    </citation>
    <scope>NUCLEOTIDE SEQUENCE [LARGE SCALE GENOMIC DNA]</scope>
    <source>
        <strain evidence="1 2">JCM30378</strain>
    </source>
</reference>
<accession>A0ABS5S0P5</accession>
<gene>
    <name evidence="1" type="ORF">KIV10_01185</name>
</gene>
<organism evidence="1 2">
    <name type="scientific">Aequorivita echinoideorum</name>
    <dbReference type="NCBI Taxonomy" id="1549647"/>
    <lineage>
        <taxon>Bacteria</taxon>
        <taxon>Pseudomonadati</taxon>
        <taxon>Bacteroidota</taxon>
        <taxon>Flavobacteriia</taxon>
        <taxon>Flavobacteriales</taxon>
        <taxon>Flavobacteriaceae</taxon>
        <taxon>Aequorivita</taxon>
    </lineage>
</organism>
<comment type="caution">
    <text evidence="1">The sequence shown here is derived from an EMBL/GenBank/DDBJ whole genome shotgun (WGS) entry which is preliminary data.</text>
</comment>
<keyword evidence="2" id="KW-1185">Reference proteome</keyword>
<sequence>MPKNFEYWKKQHDSEELKEFNTDRLGTLWLKVKSIVRREYINQFCQDNDIELENTRLNAQFKELYNILSENVDESHELLNNFISHQNTSELDELDTDSLVQELYKVETFKWGADNQNDLGKYLVKKYIKDNTSYDYLIEQMESGVLGTVQDYLVCSWYNHWSSILIEHLFKSHEVVLPTVGQIKSVDFFMNEIPFDLKVTYLPTNFIEFERKQGDLRPELTTLKQAARAADIKFNSDDSNLYYSLTERLKDKGGQAAQTVADIRQFRLDLIDRVKADPLLLARNLYENQSDFRFGAENRIFLILIDRTDFEQSWKLKRNVDLLEPAIHSYLDTFEQKSTNDLKLEFYKQGDSARFPKKYEVLTDVIIVERDN</sequence>
<protein>
    <submittedName>
        <fullName evidence="1">Uncharacterized protein</fullName>
    </submittedName>
</protein>
<evidence type="ECO:0000313" key="2">
    <source>
        <dbReference type="Proteomes" id="UP001297092"/>
    </source>
</evidence>
<dbReference type="EMBL" id="JAHCTB010000001">
    <property type="protein sequence ID" value="MBT0606784.1"/>
    <property type="molecule type" value="Genomic_DNA"/>
</dbReference>
<dbReference type="RefSeq" id="WP_214111658.1">
    <property type="nucleotide sequence ID" value="NZ_JAHCTB010000001.1"/>
</dbReference>